<dbReference type="PROSITE" id="PS51257">
    <property type="entry name" value="PROKAR_LIPOPROTEIN"/>
    <property type="match status" value="1"/>
</dbReference>
<dbReference type="Proteomes" id="UP001449657">
    <property type="component" value="Chromosome"/>
</dbReference>
<keyword evidence="3" id="KW-1185">Reference proteome</keyword>
<evidence type="ECO:0000313" key="3">
    <source>
        <dbReference type="Proteomes" id="UP001449657"/>
    </source>
</evidence>
<dbReference type="EMBL" id="CP150096">
    <property type="protein sequence ID" value="WZN49005.1"/>
    <property type="molecule type" value="Genomic_DNA"/>
</dbReference>
<dbReference type="RefSeq" id="WP_341843580.1">
    <property type="nucleotide sequence ID" value="NZ_CP149792.1"/>
</dbReference>
<organism evidence="2 3">
    <name type="scientific">Chitinophaga caseinilytica</name>
    <dbReference type="NCBI Taxonomy" id="2267521"/>
    <lineage>
        <taxon>Bacteria</taxon>
        <taxon>Pseudomonadati</taxon>
        <taxon>Bacteroidota</taxon>
        <taxon>Chitinophagia</taxon>
        <taxon>Chitinophagales</taxon>
        <taxon>Chitinophagaceae</taxon>
        <taxon>Chitinophaga</taxon>
    </lineage>
</organism>
<name>A0ABZ2Z9S5_9BACT</name>
<keyword evidence="1" id="KW-1133">Transmembrane helix</keyword>
<evidence type="ECO:0000256" key="1">
    <source>
        <dbReference type="SAM" id="Phobius"/>
    </source>
</evidence>
<sequence length="132" mass="14323">MKKWKFTFASIIIIVAVGCTIAVQAGLIYAKPLRVADCFRPPYELQRGCFGSSFTVEIGSLCNAVQVGDHVFELSTTLIDPAVSCFGGAYICCIRIVADNAPCFDQPTIDPFGPFPTGRYKVSQVFCKATPN</sequence>
<accession>A0ABZ2Z9S5</accession>
<evidence type="ECO:0000313" key="2">
    <source>
        <dbReference type="EMBL" id="WZN49005.1"/>
    </source>
</evidence>
<keyword evidence="1" id="KW-0472">Membrane</keyword>
<gene>
    <name evidence="2" type="ORF">WJU22_12580</name>
</gene>
<protein>
    <submittedName>
        <fullName evidence="2">Uncharacterized protein</fullName>
    </submittedName>
</protein>
<reference evidence="2 3" key="1">
    <citation type="submission" date="2024-03" db="EMBL/GenBank/DDBJ databases">
        <title>Chitinophaga caseinilytica sp. nov., a casein hydrolysing bacterium isolated from forest soil.</title>
        <authorList>
            <person name="Lee D.S."/>
            <person name="Han D.M."/>
            <person name="Baek J.H."/>
            <person name="Choi D.G."/>
            <person name="Jeon J.H."/>
            <person name="Jeon C.O."/>
        </authorList>
    </citation>
    <scope>NUCLEOTIDE SEQUENCE [LARGE SCALE GENOMIC DNA]</scope>
    <source>
        <strain evidence="2 3">KACC 19118</strain>
    </source>
</reference>
<feature type="transmembrane region" description="Helical" evidence="1">
    <location>
        <begin position="6"/>
        <end position="30"/>
    </location>
</feature>
<proteinExistence type="predicted"/>
<keyword evidence="1" id="KW-0812">Transmembrane</keyword>